<name>A0AC35TN90_9BILA</name>
<protein>
    <submittedName>
        <fullName evidence="2">Guanylate cyclase</fullName>
    </submittedName>
</protein>
<proteinExistence type="predicted"/>
<dbReference type="WBParaSite" id="RSKR_0000235000.1">
    <property type="protein sequence ID" value="RSKR_0000235000.1"/>
    <property type="gene ID" value="RSKR_0000235000"/>
</dbReference>
<reference evidence="2" key="1">
    <citation type="submission" date="2016-11" db="UniProtKB">
        <authorList>
            <consortium name="WormBaseParasite"/>
        </authorList>
    </citation>
    <scope>IDENTIFICATION</scope>
    <source>
        <strain evidence="2">KR3021</strain>
    </source>
</reference>
<dbReference type="Proteomes" id="UP000095286">
    <property type="component" value="Unplaced"/>
</dbReference>
<organism evidence="1 2">
    <name type="scientific">Rhabditophanes sp. KR3021</name>
    <dbReference type="NCBI Taxonomy" id="114890"/>
    <lineage>
        <taxon>Eukaryota</taxon>
        <taxon>Metazoa</taxon>
        <taxon>Ecdysozoa</taxon>
        <taxon>Nematoda</taxon>
        <taxon>Chromadorea</taxon>
        <taxon>Rhabditida</taxon>
        <taxon>Tylenchina</taxon>
        <taxon>Panagrolaimomorpha</taxon>
        <taxon>Strongyloidoidea</taxon>
        <taxon>Alloionematidae</taxon>
        <taxon>Rhabditophanes</taxon>
    </lineage>
</organism>
<accession>A0AC35TN90</accession>
<evidence type="ECO:0000313" key="2">
    <source>
        <dbReference type="WBParaSite" id="RSKR_0000235000.1"/>
    </source>
</evidence>
<evidence type="ECO:0000313" key="1">
    <source>
        <dbReference type="Proteomes" id="UP000095286"/>
    </source>
</evidence>
<sequence length="1028" mass="116080">MYFYIFVLLINLKITLSQVAVPSEFRLGFLFPLGVKSIEPEIGFYQVAGAITVAVKKVKADGVIPNTTTVSYYWYFDQCQEYLAGGYGAKLIFEDKVDVVIGPACSLAAAQIGALTSYYNFPQVFWGQVLSSDIVNIIKYRYEFAFFYSANPEDLTPACSFVSSDVDNAVYQNDEILMVYKRGISSYTDDGIKTALLRMKTSARIIVSCFDDTDTHVRFMSIATQLEMNTAEYVFIFLEIWKKGYGDPKLMWEMGATSAINALAKQSFAYSLVIDFQPYNDTMDQFLKDSKAALASPPFNCNNCTNVTISETAAFLGDAVQIYFKGIMNSLKKGVVNATRDGSNFIKSTFGNFLGYSGDFYITQDGMRMPSFSIYTLDNSFNSMTIGSVTTSNTTWSYTPIINDDKIIFQVWGKVRPLAVPLCGYDGTGCPKPFFQENMAWIIIVIVVGVLILITIIVIIIYVIRQKKNEKIRQNLLWQIKFIELEKPNEKNDLSKSSRSFQSGVSSTSTRMTMESKVDTDHHGFYQYNNEFVVGRRSNIRLKFGNAECKEMRYLRALDNDNLCKLLGMSIDSAQYVVVWRFCSRGSLYDVIEQQSTQMDDFFIYCLIKDIVQALDFIHASPQLGFHGNLTSKVCLIDDRWSLKLSGYGPKFLQVLESKTNHSQLWASPECLRENLIGTPTADIYSFAIIMSELINQKTAWNLDDIEENEDDIIYKVKKGGLNPFRPKLIPDLKLNINSSVLHLIRDCWAEEPSSRPKTSVIKSLLRSIHSSKGDNLMDHMFGQMEQYASNLEQEVEERMKELIEEKKKADILLYRMLPQQVADKLKLGQSIPPETFDAVTIFFSDVVSFTTLASKCTPLQVVNLLNELYVTFDTIIDEHEVYKVETIGDGYLVCGGIIGNDNKSFNHVKQIAEMSFGFLRSLSTFRVPHLRDEKINIRIGIHTGSVIAGCVGLQMPRYCLFGDSVNIASRMESNSKPGRIHISSETNHYLTEIGGYVTEPRGEVIVKGKGVLNTWWLYTGDSILDSV</sequence>